<dbReference type="Gene3D" id="1.10.10.10">
    <property type="entry name" value="Winged helix-like DNA-binding domain superfamily/Winged helix DNA-binding domain"/>
    <property type="match status" value="1"/>
</dbReference>
<dbReference type="RefSeq" id="WP_061836700.1">
    <property type="nucleotide sequence ID" value="NZ_LUKE01000006.1"/>
</dbReference>
<dbReference type="GO" id="GO:0005829">
    <property type="term" value="C:cytosol"/>
    <property type="evidence" value="ECO:0007669"/>
    <property type="project" value="TreeGrafter"/>
</dbReference>
<name>A0A150WER8_BDEBC</name>
<evidence type="ECO:0000313" key="1">
    <source>
        <dbReference type="EMBL" id="KYG61618.1"/>
    </source>
</evidence>
<dbReference type="InterPro" id="IPR000944">
    <property type="entry name" value="Tscrpt_reg_Rrf2"/>
</dbReference>
<dbReference type="EMBL" id="LUKE01000006">
    <property type="protein sequence ID" value="KYG61618.1"/>
    <property type="molecule type" value="Genomic_DNA"/>
</dbReference>
<gene>
    <name evidence="1" type="ORF">AZI86_18105</name>
</gene>
<accession>A0A150WER8</accession>
<dbReference type="Pfam" id="PF02082">
    <property type="entry name" value="Rrf2"/>
    <property type="match status" value="1"/>
</dbReference>
<reference evidence="1 2" key="1">
    <citation type="submission" date="2016-03" db="EMBL/GenBank/DDBJ databases">
        <authorList>
            <person name="Ploux O."/>
        </authorList>
    </citation>
    <scope>NUCLEOTIDE SEQUENCE [LARGE SCALE GENOMIC DNA]</scope>
    <source>
        <strain evidence="1 2">R0</strain>
    </source>
</reference>
<dbReference type="PANTHER" id="PTHR33221:SF15">
    <property type="entry name" value="HTH-TYPE TRANSCRIPTIONAL REGULATOR YWGB-RELATED"/>
    <property type="match status" value="1"/>
</dbReference>
<dbReference type="PROSITE" id="PS51197">
    <property type="entry name" value="HTH_RRF2_2"/>
    <property type="match status" value="1"/>
</dbReference>
<proteinExistence type="predicted"/>
<dbReference type="InterPro" id="IPR036388">
    <property type="entry name" value="WH-like_DNA-bd_sf"/>
</dbReference>
<sequence length="136" mass="15075">MVDQRFSVSVHLMTVLAYHKPDLMTSEELASSIRTNPTVIRRLVSKLVEAGLLETFKGKAGGIRMTKSPKEITLKDIYEAVLDKKLMATPCKEPYKQCVVSCNMGTLLSEVAEGIEQNSMHYLSGIKLSDLASQIK</sequence>
<dbReference type="PANTHER" id="PTHR33221">
    <property type="entry name" value="WINGED HELIX-TURN-HELIX TRANSCRIPTIONAL REGULATOR, RRF2 FAMILY"/>
    <property type="match status" value="1"/>
</dbReference>
<dbReference type="GO" id="GO:0003700">
    <property type="term" value="F:DNA-binding transcription factor activity"/>
    <property type="evidence" value="ECO:0007669"/>
    <property type="project" value="TreeGrafter"/>
</dbReference>
<dbReference type="AlphaFoldDB" id="A0A150WER8"/>
<keyword evidence="2" id="KW-1185">Reference proteome</keyword>
<evidence type="ECO:0000313" key="2">
    <source>
        <dbReference type="Proteomes" id="UP000075320"/>
    </source>
</evidence>
<comment type="caution">
    <text evidence="1">The sequence shown here is derived from an EMBL/GenBank/DDBJ whole genome shotgun (WGS) entry which is preliminary data.</text>
</comment>
<dbReference type="OrthoDB" id="9802344at2"/>
<dbReference type="SUPFAM" id="SSF46785">
    <property type="entry name" value="Winged helix' DNA-binding domain"/>
    <property type="match status" value="1"/>
</dbReference>
<protein>
    <submittedName>
        <fullName evidence="1">Transcriptional regulator</fullName>
    </submittedName>
</protein>
<dbReference type="Proteomes" id="UP000075320">
    <property type="component" value="Unassembled WGS sequence"/>
</dbReference>
<dbReference type="InterPro" id="IPR036390">
    <property type="entry name" value="WH_DNA-bd_sf"/>
</dbReference>
<organism evidence="1 2">
    <name type="scientific">Bdellovibrio bacteriovorus</name>
    <dbReference type="NCBI Taxonomy" id="959"/>
    <lineage>
        <taxon>Bacteria</taxon>
        <taxon>Pseudomonadati</taxon>
        <taxon>Bdellovibrionota</taxon>
        <taxon>Bdellovibrionia</taxon>
        <taxon>Bdellovibrionales</taxon>
        <taxon>Pseudobdellovibrionaceae</taxon>
        <taxon>Bdellovibrio</taxon>
    </lineage>
</organism>